<keyword evidence="4" id="KW-1185">Reference proteome</keyword>
<sequence>MATEPDEQSLASPDGGPPPAGRPDAWPGAVDAATRGLDAVLGREVAMVTLPPARGDDLLVRTEQVRRLAALHHAHLVEVFDVDGLTEGSESTLVLQSVAGRVLDPGADLGRWAPISVAEVGAQVASALAHAHARGVVHGGIGPASLVLGGTPGAPYAWLTGFTAALHPAPPEGPASEPPAPSRPDDDVADLGRALAVVLDPAAPAAPALQQALADMVHGRIGARGAAEALARVAEILRHVDEDETSFVPVALPAPAPEPTEAVEPAQPVVPVAVLAPPARRRRRAGRGVHFVTLGGAALALAAASGFVLWSGHDPGTPREAGVSDLTTPAGPNPAPVAVPPPGSSSSTTDETVSDDEDEGTTERDTTTRSPITSDVTTVPGPTNLPVPPPLPPTVPPTTVPPTTVPPTTTPTTGPTEPTGPTTTTTTTRPGGARGATLAAP</sequence>
<feature type="compositionally biased region" description="Pro residues" evidence="1">
    <location>
        <begin position="168"/>
        <end position="182"/>
    </location>
</feature>
<evidence type="ECO:0008006" key="5">
    <source>
        <dbReference type="Google" id="ProtNLM"/>
    </source>
</evidence>
<gene>
    <name evidence="3" type="ORF">WCD58_31160</name>
</gene>
<feature type="compositionally biased region" description="Pro residues" evidence="1">
    <location>
        <begin position="383"/>
        <end position="409"/>
    </location>
</feature>
<comment type="caution">
    <text evidence="3">The sequence shown here is derived from an EMBL/GenBank/DDBJ whole genome shotgun (WGS) entry which is preliminary data.</text>
</comment>
<dbReference type="Gene3D" id="3.30.200.20">
    <property type="entry name" value="Phosphorylase Kinase, domain 1"/>
    <property type="match status" value="1"/>
</dbReference>
<dbReference type="InterPro" id="IPR011009">
    <property type="entry name" value="Kinase-like_dom_sf"/>
</dbReference>
<evidence type="ECO:0000313" key="4">
    <source>
        <dbReference type="Proteomes" id="UP001369736"/>
    </source>
</evidence>
<feature type="region of interest" description="Disordered" evidence="1">
    <location>
        <begin position="318"/>
        <end position="441"/>
    </location>
</feature>
<dbReference type="EMBL" id="JBBEGM010000020">
    <property type="protein sequence ID" value="MEJ2865652.1"/>
    <property type="molecule type" value="Genomic_DNA"/>
</dbReference>
<dbReference type="Gene3D" id="1.10.510.10">
    <property type="entry name" value="Transferase(Phosphotransferase) domain 1"/>
    <property type="match status" value="1"/>
</dbReference>
<dbReference type="Proteomes" id="UP001369736">
    <property type="component" value="Unassembled WGS sequence"/>
</dbReference>
<feature type="compositionally biased region" description="Low complexity" evidence="1">
    <location>
        <begin position="410"/>
        <end position="431"/>
    </location>
</feature>
<name>A0ABU8ME86_9PSEU</name>
<feature type="region of interest" description="Disordered" evidence="1">
    <location>
        <begin position="167"/>
        <end position="188"/>
    </location>
</feature>
<proteinExistence type="predicted"/>
<organism evidence="3 4">
    <name type="scientific">Actinomycetospora flava</name>
    <dbReference type="NCBI Taxonomy" id="3129232"/>
    <lineage>
        <taxon>Bacteria</taxon>
        <taxon>Bacillati</taxon>
        <taxon>Actinomycetota</taxon>
        <taxon>Actinomycetes</taxon>
        <taxon>Pseudonocardiales</taxon>
        <taxon>Pseudonocardiaceae</taxon>
        <taxon>Actinomycetospora</taxon>
    </lineage>
</organism>
<dbReference type="SUPFAM" id="SSF56112">
    <property type="entry name" value="Protein kinase-like (PK-like)"/>
    <property type="match status" value="1"/>
</dbReference>
<keyword evidence="2" id="KW-0812">Transmembrane</keyword>
<dbReference type="RefSeq" id="WP_337707029.1">
    <property type="nucleotide sequence ID" value="NZ_JBBEGM010000020.1"/>
</dbReference>
<evidence type="ECO:0000256" key="2">
    <source>
        <dbReference type="SAM" id="Phobius"/>
    </source>
</evidence>
<keyword evidence="2" id="KW-0472">Membrane</keyword>
<reference evidence="3 4" key="1">
    <citation type="submission" date="2024-03" db="EMBL/GenBank/DDBJ databases">
        <title>Actinomycetospora sp. OC33-EN07, a novel actinomycete isolated from wild orchid (Aerides multiflora).</title>
        <authorList>
            <person name="Suriyachadkun C."/>
        </authorList>
    </citation>
    <scope>NUCLEOTIDE SEQUENCE [LARGE SCALE GENOMIC DNA]</scope>
    <source>
        <strain evidence="3 4">OC33-EN07</strain>
    </source>
</reference>
<protein>
    <recommendedName>
        <fullName evidence="5">Protein kinase domain-containing protein</fullName>
    </recommendedName>
</protein>
<keyword evidence="2" id="KW-1133">Transmembrane helix</keyword>
<accession>A0ABU8ME86</accession>
<feature type="transmembrane region" description="Helical" evidence="2">
    <location>
        <begin position="289"/>
        <end position="310"/>
    </location>
</feature>
<feature type="region of interest" description="Disordered" evidence="1">
    <location>
        <begin position="1"/>
        <end position="25"/>
    </location>
</feature>
<evidence type="ECO:0000313" key="3">
    <source>
        <dbReference type="EMBL" id="MEJ2865652.1"/>
    </source>
</evidence>
<evidence type="ECO:0000256" key="1">
    <source>
        <dbReference type="SAM" id="MobiDB-lite"/>
    </source>
</evidence>
<feature type="compositionally biased region" description="Pro residues" evidence="1">
    <location>
        <begin position="331"/>
        <end position="343"/>
    </location>
</feature>